<name>A0A6A5VUG2_9PLEO</name>
<feature type="compositionally biased region" description="Polar residues" evidence="2">
    <location>
        <begin position="432"/>
        <end position="452"/>
    </location>
</feature>
<sequence length="774" mass="86546">MSRTTSQTSTASGPAANGVARSLPLKTNNRPALSNPLQTSDIKLFVTNLRLLDLDRRQDWPNITVQTFSAKNADQKQRIGAVEWSLFRLFEMWDPVETSQKLQPFFPPLEPLQSRNLRIALHRSLDALKKDGILGREAVLRKTMLDECKGEKFYEILASFSAVVLKKSLASHKRQAPNKAVARTLTTSATLSSQGQASLLPLAIAHKAALTNLLRRKEEKRRRYTEFGHLLDAKAEEINRRIRKTAETPRASKPAVPQKEADAIKKQLKDNWVGDQRWVDVMLHGDDVQVDAVFLNTSFKKVWQMVEQGRRLEDAVPEIGLLENLQLRVEEQKTRLERWKEFREKIQSEDESQKAHPTKTSALVKDLKFDSHLQLQLSSKLSEREPTDRRKLRPAYQDILVELDEELSQAASTRYSQSSMAPSMRSGRVSRSPVQHQISRSRSDSIPKNTASLPKIAKPRVPSRIKLDDIVSSRPTLLARPTGATPVDSEATLVGQTFTRRTAPVSPAADSPTEQLPHLEPTEDVSDAPSASASPEETPAVEQPSPPSSPPPRSSYYPSEPPILELPSLSTEEALAAQIVSTVGDATPSPAKKPQPRLSLMERTRMSMVRTTSFEPISESPSLPDPPTSTVEDRHAALMERTRLSMAALSAKPKSRASLAPNERKKPARPSQVFPVNQFDTPRRARKSEFLVVEEEVEENEKTPKEDLFSDDVDYDRVFRSRPKIATSPVFGTPVVEEADGFDEGVTGVDLADVDNEEDGEPFEHESPLRGRFR</sequence>
<dbReference type="Proteomes" id="UP000800036">
    <property type="component" value="Unassembled WGS sequence"/>
</dbReference>
<keyword evidence="5" id="KW-1185">Reference proteome</keyword>
<evidence type="ECO:0000313" key="5">
    <source>
        <dbReference type="Proteomes" id="UP000800036"/>
    </source>
</evidence>
<dbReference type="EMBL" id="ML976656">
    <property type="protein sequence ID" value="KAF1980210.1"/>
    <property type="molecule type" value="Genomic_DNA"/>
</dbReference>
<feature type="compositionally biased region" description="Basic and acidic residues" evidence="2">
    <location>
        <begin position="762"/>
        <end position="774"/>
    </location>
</feature>
<dbReference type="AlphaFoldDB" id="A0A6A5VUG2"/>
<evidence type="ECO:0000313" key="4">
    <source>
        <dbReference type="EMBL" id="KAF1980210.1"/>
    </source>
</evidence>
<feature type="compositionally biased region" description="Polar residues" evidence="2">
    <location>
        <begin position="411"/>
        <end position="421"/>
    </location>
</feature>
<feature type="compositionally biased region" description="Polar residues" evidence="2">
    <location>
        <begin position="25"/>
        <end position="34"/>
    </location>
</feature>
<feature type="compositionally biased region" description="Polar residues" evidence="2">
    <location>
        <begin position="609"/>
        <end position="621"/>
    </location>
</feature>
<feature type="region of interest" description="Disordered" evidence="2">
    <location>
        <begin position="411"/>
        <end position="460"/>
    </location>
</feature>
<keyword evidence="1" id="KW-0175">Coiled coil</keyword>
<evidence type="ECO:0000256" key="1">
    <source>
        <dbReference type="SAM" id="Coils"/>
    </source>
</evidence>
<gene>
    <name evidence="4" type="ORF">BU23DRAFT_522201</name>
</gene>
<feature type="region of interest" description="Disordered" evidence="2">
    <location>
        <begin position="754"/>
        <end position="774"/>
    </location>
</feature>
<accession>A0A6A5VUG2</accession>
<dbReference type="InterPro" id="IPR028163">
    <property type="entry name" value="HAUS_6_N"/>
</dbReference>
<evidence type="ECO:0000259" key="3">
    <source>
        <dbReference type="Pfam" id="PF14661"/>
    </source>
</evidence>
<feature type="compositionally biased region" description="Pro residues" evidence="2">
    <location>
        <begin position="544"/>
        <end position="553"/>
    </location>
</feature>
<feature type="compositionally biased region" description="Basic and acidic residues" evidence="2">
    <location>
        <begin position="631"/>
        <end position="643"/>
    </location>
</feature>
<protein>
    <recommendedName>
        <fullName evidence="3">HAUS augmin-like complex subunit 6 N-terminal domain-containing protein</fullName>
    </recommendedName>
</protein>
<feature type="region of interest" description="Disordered" evidence="2">
    <location>
        <begin position="1"/>
        <end position="34"/>
    </location>
</feature>
<dbReference type="Pfam" id="PF14661">
    <property type="entry name" value="HAUS6_N"/>
    <property type="match status" value="1"/>
</dbReference>
<feature type="compositionally biased region" description="Low complexity" evidence="2">
    <location>
        <begin position="554"/>
        <end position="573"/>
    </location>
</feature>
<feature type="domain" description="HAUS augmin-like complex subunit 6 N-terminal" evidence="3">
    <location>
        <begin position="45"/>
        <end position="267"/>
    </location>
</feature>
<proteinExistence type="predicted"/>
<feature type="compositionally biased region" description="Polar residues" evidence="2">
    <location>
        <begin position="1"/>
        <end position="12"/>
    </location>
</feature>
<reference evidence="4" key="1">
    <citation type="journal article" date="2020" name="Stud. Mycol.">
        <title>101 Dothideomycetes genomes: a test case for predicting lifestyles and emergence of pathogens.</title>
        <authorList>
            <person name="Haridas S."/>
            <person name="Albert R."/>
            <person name="Binder M."/>
            <person name="Bloem J."/>
            <person name="Labutti K."/>
            <person name="Salamov A."/>
            <person name="Andreopoulos B."/>
            <person name="Baker S."/>
            <person name="Barry K."/>
            <person name="Bills G."/>
            <person name="Bluhm B."/>
            <person name="Cannon C."/>
            <person name="Castanera R."/>
            <person name="Culley D."/>
            <person name="Daum C."/>
            <person name="Ezra D."/>
            <person name="Gonzalez J."/>
            <person name="Henrissat B."/>
            <person name="Kuo A."/>
            <person name="Liang C."/>
            <person name="Lipzen A."/>
            <person name="Lutzoni F."/>
            <person name="Magnuson J."/>
            <person name="Mondo S."/>
            <person name="Nolan M."/>
            <person name="Ohm R."/>
            <person name="Pangilinan J."/>
            <person name="Park H.-J."/>
            <person name="Ramirez L."/>
            <person name="Alfaro M."/>
            <person name="Sun H."/>
            <person name="Tritt A."/>
            <person name="Yoshinaga Y."/>
            <person name="Zwiers L.-H."/>
            <person name="Turgeon B."/>
            <person name="Goodwin S."/>
            <person name="Spatafora J."/>
            <person name="Crous P."/>
            <person name="Grigoriev I."/>
        </authorList>
    </citation>
    <scope>NUCLEOTIDE SEQUENCE</scope>
    <source>
        <strain evidence="4">CBS 107.79</strain>
    </source>
</reference>
<organism evidence="4 5">
    <name type="scientific">Bimuria novae-zelandiae CBS 107.79</name>
    <dbReference type="NCBI Taxonomy" id="1447943"/>
    <lineage>
        <taxon>Eukaryota</taxon>
        <taxon>Fungi</taxon>
        <taxon>Dikarya</taxon>
        <taxon>Ascomycota</taxon>
        <taxon>Pezizomycotina</taxon>
        <taxon>Dothideomycetes</taxon>
        <taxon>Pleosporomycetidae</taxon>
        <taxon>Pleosporales</taxon>
        <taxon>Massarineae</taxon>
        <taxon>Didymosphaeriaceae</taxon>
        <taxon>Bimuria</taxon>
    </lineage>
</organism>
<feature type="coiled-coil region" evidence="1">
    <location>
        <begin position="322"/>
        <end position="349"/>
    </location>
</feature>
<evidence type="ECO:0000256" key="2">
    <source>
        <dbReference type="SAM" id="MobiDB-lite"/>
    </source>
</evidence>
<feature type="region of interest" description="Disordered" evidence="2">
    <location>
        <begin position="500"/>
        <end position="680"/>
    </location>
</feature>
<feature type="compositionally biased region" description="Low complexity" evidence="2">
    <location>
        <begin position="527"/>
        <end position="542"/>
    </location>
</feature>
<dbReference type="OrthoDB" id="5575722at2759"/>